<evidence type="ECO:0000256" key="4">
    <source>
        <dbReference type="PROSITE-ProRule" id="PRU00335"/>
    </source>
</evidence>
<dbReference type="PANTHER" id="PTHR30055">
    <property type="entry name" value="HTH-TYPE TRANSCRIPTIONAL REGULATOR RUTR"/>
    <property type="match status" value="1"/>
</dbReference>
<dbReference type="InterPro" id="IPR004111">
    <property type="entry name" value="Repressor_TetR_C"/>
</dbReference>
<dbReference type="Gene3D" id="1.10.357.10">
    <property type="entry name" value="Tetracycline Repressor, domain 2"/>
    <property type="match status" value="1"/>
</dbReference>
<dbReference type="Pfam" id="PF02909">
    <property type="entry name" value="TetR_C_1"/>
    <property type="match status" value="1"/>
</dbReference>
<comment type="caution">
    <text evidence="7">The sequence shown here is derived from an EMBL/GenBank/DDBJ whole genome shotgun (WGS) entry which is preliminary data.</text>
</comment>
<dbReference type="EMBL" id="JBHTGP010000013">
    <property type="protein sequence ID" value="MFD0688169.1"/>
    <property type="molecule type" value="Genomic_DNA"/>
</dbReference>
<dbReference type="InterPro" id="IPR001647">
    <property type="entry name" value="HTH_TetR"/>
</dbReference>
<name>A0ABW2XQ55_9ACTN</name>
<organism evidence="7 8">
    <name type="scientific">Actinomadura fibrosa</name>
    <dbReference type="NCBI Taxonomy" id="111802"/>
    <lineage>
        <taxon>Bacteria</taxon>
        <taxon>Bacillati</taxon>
        <taxon>Actinomycetota</taxon>
        <taxon>Actinomycetes</taxon>
        <taxon>Streptosporangiales</taxon>
        <taxon>Thermomonosporaceae</taxon>
        <taxon>Actinomadura</taxon>
    </lineage>
</organism>
<feature type="region of interest" description="Disordered" evidence="5">
    <location>
        <begin position="1"/>
        <end position="25"/>
    </location>
</feature>
<keyword evidence="2 4" id="KW-0238">DNA-binding</keyword>
<dbReference type="Gene3D" id="1.10.10.60">
    <property type="entry name" value="Homeodomain-like"/>
    <property type="match status" value="1"/>
</dbReference>
<feature type="domain" description="HTH tetR-type" evidence="6">
    <location>
        <begin position="25"/>
        <end position="85"/>
    </location>
</feature>
<dbReference type="PROSITE" id="PS01081">
    <property type="entry name" value="HTH_TETR_1"/>
    <property type="match status" value="1"/>
</dbReference>
<dbReference type="InterPro" id="IPR009057">
    <property type="entry name" value="Homeodomain-like_sf"/>
</dbReference>
<keyword evidence="1" id="KW-0805">Transcription regulation</keyword>
<dbReference type="PROSITE" id="PS50977">
    <property type="entry name" value="HTH_TETR_2"/>
    <property type="match status" value="1"/>
</dbReference>
<feature type="compositionally biased region" description="Acidic residues" evidence="5">
    <location>
        <begin position="255"/>
        <end position="264"/>
    </location>
</feature>
<evidence type="ECO:0000256" key="2">
    <source>
        <dbReference type="ARBA" id="ARBA00023125"/>
    </source>
</evidence>
<dbReference type="RefSeq" id="WP_131759673.1">
    <property type="nucleotide sequence ID" value="NZ_CAACUY010000086.1"/>
</dbReference>
<proteinExistence type="predicted"/>
<feature type="DNA-binding region" description="H-T-H motif" evidence="4">
    <location>
        <begin position="48"/>
        <end position="67"/>
    </location>
</feature>
<reference evidence="8" key="1">
    <citation type="journal article" date="2019" name="Int. J. Syst. Evol. Microbiol.">
        <title>The Global Catalogue of Microorganisms (GCM) 10K type strain sequencing project: providing services to taxonomists for standard genome sequencing and annotation.</title>
        <authorList>
            <consortium name="The Broad Institute Genomics Platform"/>
            <consortium name="The Broad Institute Genome Sequencing Center for Infectious Disease"/>
            <person name="Wu L."/>
            <person name="Ma J."/>
        </authorList>
    </citation>
    <scope>NUCLEOTIDE SEQUENCE [LARGE SCALE GENOMIC DNA]</scope>
    <source>
        <strain evidence="8">JCM 9371</strain>
    </source>
</reference>
<gene>
    <name evidence="7" type="ORF">ACFQZM_27000</name>
</gene>
<evidence type="ECO:0000256" key="3">
    <source>
        <dbReference type="ARBA" id="ARBA00023163"/>
    </source>
</evidence>
<keyword evidence="8" id="KW-1185">Reference proteome</keyword>
<dbReference type="InterPro" id="IPR023772">
    <property type="entry name" value="DNA-bd_HTH_TetR-type_CS"/>
</dbReference>
<dbReference type="Pfam" id="PF00440">
    <property type="entry name" value="TetR_N"/>
    <property type="match status" value="1"/>
</dbReference>
<evidence type="ECO:0000256" key="5">
    <source>
        <dbReference type="SAM" id="MobiDB-lite"/>
    </source>
</evidence>
<feature type="region of interest" description="Disordered" evidence="5">
    <location>
        <begin position="242"/>
        <end position="264"/>
    </location>
</feature>
<accession>A0ABW2XQ55</accession>
<sequence>MAPTSDPAAGSVWLRPDRSRRGRPQLSRDEIVRAAVELLDAEGLDGLSMRRLAAMIGAGATSLYFYVANKDELLELVLDEVMGEVAVPDVAGGDWRAAAAEFSRGMRAMILRHPWTTAILGEQPNIGPRAMRTSDRAIAMFRAAGFRGPEIAWAGSLLMSHAVGTATGEVAYRRVAARSGADGDQVGEQLGPYLEQAGAAYPNFLEWWRENRDRAVDMRQNHDDTFEFGLRRLLDGLEAWLTAPPTEDAKPREESAEDAEGAGD</sequence>
<evidence type="ECO:0000256" key="1">
    <source>
        <dbReference type="ARBA" id="ARBA00023015"/>
    </source>
</evidence>
<dbReference type="InterPro" id="IPR050109">
    <property type="entry name" value="HTH-type_TetR-like_transc_reg"/>
</dbReference>
<dbReference type="InterPro" id="IPR036271">
    <property type="entry name" value="Tet_transcr_reg_TetR-rel_C_sf"/>
</dbReference>
<evidence type="ECO:0000259" key="6">
    <source>
        <dbReference type="PROSITE" id="PS50977"/>
    </source>
</evidence>
<evidence type="ECO:0000313" key="8">
    <source>
        <dbReference type="Proteomes" id="UP001597063"/>
    </source>
</evidence>
<evidence type="ECO:0000313" key="7">
    <source>
        <dbReference type="EMBL" id="MFD0688169.1"/>
    </source>
</evidence>
<protein>
    <submittedName>
        <fullName evidence="7">TetR/AcrR family transcriptional regulator</fullName>
    </submittedName>
</protein>
<dbReference type="SUPFAM" id="SSF48498">
    <property type="entry name" value="Tetracyclin repressor-like, C-terminal domain"/>
    <property type="match status" value="1"/>
</dbReference>
<dbReference type="SUPFAM" id="SSF46689">
    <property type="entry name" value="Homeodomain-like"/>
    <property type="match status" value="1"/>
</dbReference>
<dbReference type="PANTHER" id="PTHR30055:SF151">
    <property type="entry name" value="TRANSCRIPTIONAL REGULATORY PROTEIN"/>
    <property type="match status" value="1"/>
</dbReference>
<dbReference type="PRINTS" id="PR00455">
    <property type="entry name" value="HTHTETR"/>
</dbReference>
<keyword evidence="3" id="KW-0804">Transcription</keyword>
<dbReference type="Proteomes" id="UP001597063">
    <property type="component" value="Unassembled WGS sequence"/>
</dbReference>